<reference evidence="2" key="1">
    <citation type="submission" date="2017-09" db="EMBL/GenBank/DDBJ databases">
        <title>Depth-based differentiation of microbial function through sediment-hosted aquifers and enrichment of novel symbionts in the deep terrestrial subsurface.</title>
        <authorList>
            <person name="Probst A.J."/>
            <person name="Ladd B."/>
            <person name="Jarett J.K."/>
            <person name="Geller-Mcgrath D.E."/>
            <person name="Sieber C.M.K."/>
            <person name="Emerson J.B."/>
            <person name="Anantharaman K."/>
            <person name="Thomas B.C."/>
            <person name="Malmstrom R."/>
            <person name="Stieglmeier M."/>
            <person name="Klingl A."/>
            <person name="Woyke T."/>
            <person name="Ryan C.M."/>
            <person name="Banfield J.F."/>
        </authorList>
    </citation>
    <scope>NUCLEOTIDE SEQUENCE [LARGE SCALE GENOMIC DNA]</scope>
</reference>
<gene>
    <name evidence="1" type="ORF">COT94_02580</name>
</gene>
<dbReference type="EMBL" id="PFAM01000013">
    <property type="protein sequence ID" value="PIT96119.1"/>
    <property type="molecule type" value="Genomic_DNA"/>
</dbReference>
<protein>
    <submittedName>
        <fullName evidence="1">Uncharacterized protein</fullName>
    </submittedName>
</protein>
<dbReference type="AlphaFoldDB" id="A0A2M6WTJ9"/>
<dbReference type="Proteomes" id="UP000228533">
    <property type="component" value="Unassembled WGS sequence"/>
</dbReference>
<accession>A0A2M6WTJ9</accession>
<sequence length="102" mass="11832">MSQAEIFDWRDETKEAWVLNAVDGLTPIGKKIILSLAPSGSGFILWPNFVQDKEHWTESRVIKLKLANYSQLKDECCFSRITICKKFEDFEIYFSIVPDIEV</sequence>
<proteinExistence type="predicted"/>
<name>A0A2M6WTJ9_9BACT</name>
<evidence type="ECO:0000313" key="1">
    <source>
        <dbReference type="EMBL" id="PIT96119.1"/>
    </source>
</evidence>
<organism evidence="1 2">
    <name type="scientific">Candidatus Falkowbacteria bacterium CG10_big_fil_rev_8_21_14_0_10_37_14</name>
    <dbReference type="NCBI Taxonomy" id="1974561"/>
    <lineage>
        <taxon>Bacteria</taxon>
        <taxon>Candidatus Falkowiibacteriota</taxon>
    </lineage>
</organism>
<comment type="caution">
    <text evidence="1">The sequence shown here is derived from an EMBL/GenBank/DDBJ whole genome shotgun (WGS) entry which is preliminary data.</text>
</comment>
<evidence type="ECO:0000313" key="2">
    <source>
        <dbReference type="Proteomes" id="UP000228533"/>
    </source>
</evidence>